<evidence type="ECO:0000256" key="1">
    <source>
        <dbReference type="ARBA" id="ARBA00006974"/>
    </source>
</evidence>
<keyword evidence="3" id="KW-1185">Reference proteome</keyword>
<evidence type="ECO:0000313" key="2">
    <source>
        <dbReference type="EMBL" id="KAJ8450959.1"/>
    </source>
</evidence>
<reference evidence="2" key="1">
    <citation type="submission" date="2022-04" db="EMBL/GenBank/DDBJ databases">
        <title>Carnegiea gigantea Genome sequencing and assembly v2.</title>
        <authorList>
            <person name="Copetti D."/>
            <person name="Sanderson M.J."/>
            <person name="Burquez A."/>
            <person name="Wojciechowski M.F."/>
        </authorList>
    </citation>
    <scope>NUCLEOTIDE SEQUENCE</scope>
    <source>
        <strain evidence="2">SGP5-SGP5p</strain>
        <tissue evidence="2">Aerial part</tissue>
    </source>
</reference>
<organism evidence="2 3">
    <name type="scientific">Carnegiea gigantea</name>
    <dbReference type="NCBI Taxonomy" id="171969"/>
    <lineage>
        <taxon>Eukaryota</taxon>
        <taxon>Viridiplantae</taxon>
        <taxon>Streptophyta</taxon>
        <taxon>Embryophyta</taxon>
        <taxon>Tracheophyta</taxon>
        <taxon>Spermatophyta</taxon>
        <taxon>Magnoliopsida</taxon>
        <taxon>eudicotyledons</taxon>
        <taxon>Gunneridae</taxon>
        <taxon>Pentapetalae</taxon>
        <taxon>Caryophyllales</taxon>
        <taxon>Cactineae</taxon>
        <taxon>Cactaceae</taxon>
        <taxon>Cactoideae</taxon>
        <taxon>Echinocereeae</taxon>
        <taxon>Carnegiea</taxon>
    </lineage>
</organism>
<evidence type="ECO:0000313" key="3">
    <source>
        <dbReference type="Proteomes" id="UP001153076"/>
    </source>
</evidence>
<comment type="similarity">
    <text evidence="1">Belongs to the ARG7 family.</text>
</comment>
<dbReference type="InterPro" id="IPR003676">
    <property type="entry name" value="SAUR_fam"/>
</dbReference>
<proteinExistence type="inferred from homology"/>
<gene>
    <name evidence="2" type="ORF">Cgig2_032584</name>
</gene>
<dbReference type="PANTHER" id="PTHR31929">
    <property type="entry name" value="SAUR-LIKE AUXIN-RESPONSIVE PROTEIN FAMILY-RELATED"/>
    <property type="match status" value="1"/>
</dbReference>
<dbReference type="Proteomes" id="UP001153076">
    <property type="component" value="Unassembled WGS sequence"/>
</dbReference>
<comment type="caution">
    <text evidence="2">The sequence shown here is derived from an EMBL/GenBank/DDBJ whole genome shotgun (WGS) entry which is preliminary data.</text>
</comment>
<protein>
    <submittedName>
        <fullName evidence="2">Uncharacterized protein</fullName>
    </submittedName>
</protein>
<sequence length="348" mass="39659">MPKNQEAVPKGHIPVYVGDEAAKKRLCPFLTGATLHFHTCYYAMKKSFASIIRWAQQALHAKKQEAVPKGHITVHVGDEAEKKRCVVLLSYLSHPAFQDLLLRSEEEFSLHHPMGDKHLLKTMAIKMRSVLSNAKKILKTQSLHSKKQEAVPKGYIPVYVGEEADKKRYFVPLSYLSHPIFQDLLLLAEEEFGFHHPMGGLTIPCTEEAFFSLTSALNCYPSNNSILTSLTISLYWYSSYKNLLTTMAIHMCSVLSNAKQILKQQSFLTEKQEAVLKGYIPVYVGHETEKKRYMARLSYLSHPAFQDLLKLKTVANRMARQICKDMYKTTSQGQIQLSNTTYNSRQKI</sequence>
<dbReference type="EMBL" id="JAKOGI010000012">
    <property type="protein sequence ID" value="KAJ8450959.1"/>
    <property type="molecule type" value="Genomic_DNA"/>
</dbReference>
<name>A0A9Q1QR06_9CARY</name>
<dbReference type="AlphaFoldDB" id="A0A9Q1QR06"/>
<accession>A0A9Q1QR06</accession>
<dbReference type="GO" id="GO:0009733">
    <property type="term" value="P:response to auxin"/>
    <property type="evidence" value="ECO:0007669"/>
    <property type="project" value="InterPro"/>
</dbReference>
<dbReference type="OrthoDB" id="625231at2759"/>
<dbReference type="Pfam" id="PF02519">
    <property type="entry name" value="Auxin_inducible"/>
    <property type="match status" value="3"/>
</dbReference>